<sequence>MCQFNTTDFPSTSPRVLMTTLTSISRPPSTVLSLLFMSRPCSETAYISGPMTVYAGTMTETVILMGTIENRRTSYNDKSTTLHAMSTVIWGLMPTTATADRLY</sequence>
<protein>
    <submittedName>
        <fullName evidence="1">Uncharacterized protein</fullName>
    </submittedName>
</protein>
<keyword evidence="2" id="KW-1185">Reference proteome</keyword>
<dbReference type="EMBL" id="KE148175">
    <property type="protein sequence ID" value="EPE02675.1"/>
    <property type="molecule type" value="Genomic_DNA"/>
</dbReference>
<dbReference type="AlphaFoldDB" id="S3CQ06"/>
<dbReference type="VEuPathDB" id="FungiDB:F503_04024"/>
<dbReference type="HOGENOM" id="CLU_2264519_0_0_1"/>
<organism evidence="1 2">
    <name type="scientific">Ophiostoma piceae (strain UAMH 11346)</name>
    <name type="common">Sap stain fungus</name>
    <dbReference type="NCBI Taxonomy" id="1262450"/>
    <lineage>
        <taxon>Eukaryota</taxon>
        <taxon>Fungi</taxon>
        <taxon>Dikarya</taxon>
        <taxon>Ascomycota</taxon>
        <taxon>Pezizomycotina</taxon>
        <taxon>Sordariomycetes</taxon>
        <taxon>Sordariomycetidae</taxon>
        <taxon>Ophiostomatales</taxon>
        <taxon>Ophiostomataceae</taxon>
        <taxon>Ophiostoma</taxon>
    </lineage>
</organism>
<name>S3CQ06_OPHP1</name>
<reference evidence="1 2" key="1">
    <citation type="journal article" date="2013" name="BMC Genomics">
        <title>The genome and transcriptome of the pine saprophyte Ophiostoma piceae, and a comparison with the bark beetle-associated pine pathogen Grosmannia clavigera.</title>
        <authorList>
            <person name="Haridas S."/>
            <person name="Wang Y."/>
            <person name="Lim L."/>
            <person name="Massoumi Alamouti S."/>
            <person name="Jackman S."/>
            <person name="Docking R."/>
            <person name="Robertson G."/>
            <person name="Birol I."/>
            <person name="Bohlmann J."/>
            <person name="Breuil C."/>
        </authorList>
    </citation>
    <scope>NUCLEOTIDE SEQUENCE [LARGE SCALE GENOMIC DNA]</scope>
    <source>
        <strain evidence="1 2">UAMH 11346</strain>
    </source>
</reference>
<evidence type="ECO:0000313" key="2">
    <source>
        <dbReference type="Proteomes" id="UP000016923"/>
    </source>
</evidence>
<gene>
    <name evidence="1" type="ORF">F503_04024</name>
</gene>
<dbReference type="eggNOG" id="ENOG502RQWT">
    <property type="taxonomic scope" value="Eukaryota"/>
</dbReference>
<dbReference type="Proteomes" id="UP000016923">
    <property type="component" value="Unassembled WGS sequence"/>
</dbReference>
<accession>S3CQ06</accession>
<evidence type="ECO:0000313" key="1">
    <source>
        <dbReference type="EMBL" id="EPE02675.1"/>
    </source>
</evidence>
<proteinExistence type="predicted"/>